<dbReference type="RefSeq" id="WP_276112831.1">
    <property type="nucleotide sequence ID" value="NZ_JARJBB010000065.1"/>
</dbReference>
<dbReference type="Pfam" id="PF01507">
    <property type="entry name" value="PAPS_reduct"/>
    <property type="match status" value="1"/>
</dbReference>
<feature type="non-terminal residue" evidence="2">
    <location>
        <position position="1"/>
    </location>
</feature>
<evidence type="ECO:0000313" key="2">
    <source>
        <dbReference type="EMBL" id="MDF3303303.1"/>
    </source>
</evidence>
<protein>
    <submittedName>
        <fullName evidence="2">Phosphoadenosine phosphosulfate reductase family protein</fullName>
    </submittedName>
</protein>
<evidence type="ECO:0000259" key="1">
    <source>
        <dbReference type="Pfam" id="PF01507"/>
    </source>
</evidence>
<dbReference type="PANTHER" id="PTHR43196">
    <property type="entry name" value="SULFATE ADENYLYLTRANSFERASE SUBUNIT 2"/>
    <property type="match status" value="1"/>
</dbReference>
<proteinExistence type="predicted"/>
<dbReference type="InterPro" id="IPR014729">
    <property type="entry name" value="Rossmann-like_a/b/a_fold"/>
</dbReference>
<dbReference type="InterPro" id="IPR002500">
    <property type="entry name" value="PAPS_reduct_dom"/>
</dbReference>
<gene>
    <name evidence="2" type="ORF">P3H78_32805</name>
</gene>
<dbReference type="InterPro" id="IPR050128">
    <property type="entry name" value="Sulfate_adenylyltrnsfr_sub2"/>
</dbReference>
<reference evidence="2 3" key="1">
    <citation type="submission" date="2023-03" db="EMBL/GenBank/DDBJ databases">
        <title>Draft genome sequence of Streptomyces sp. K1PA1 isolated from peat swamp forest in Thailand.</title>
        <authorList>
            <person name="Klaysubun C."/>
            <person name="Duangmal K."/>
        </authorList>
    </citation>
    <scope>NUCLEOTIDE SEQUENCE [LARGE SCALE GENOMIC DNA]</scope>
    <source>
        <strain evidence="2 3">K1PA1</strain>
    </source>
</reference>
<organism evidence="2 3">
    <name type="scientific">Streptomyces tropicalis</name>
    <dbReference type="NCBI Taxonomy" id="3034234"/>
    <lineage>
        <taxon>Bacteria</taxon>
        <taxon>Bacillati</taxon>
        <taxon>Actinomycetota</taxon>
        <taxon>Actinomycetes</taxon>
        <taxon>Kitasatosporales</taxon>
        <taxon>Streptomycetaceae</taxon>
        <taxon>Streptomyces</taxon>
    </lineage>
</organism>
<sequence length="267" mass="29640">GKDSLVAMHRTVAAAKAAGCLHKVRVMHCDLGSEWPGVPELARRQAERYGIPFLLVTPDGGFLGMVENRQMWPDAKRRLCTSTLKRDPTGPVITTWVRELGLDRQAIVLNVMGVRGAESASRALKARLALDTRTTSANRLVLTWNIIHGLSEQEVWQDIAINGLEYHPIYDTGLERLSCVYCVLAGPEWLILATRVCFALELPHPQTFAELERRIGHSFKQDFSLNAIIAAASMLDALDGPITWRRGDAVRRHLGPAAAEQYLALTR</sequence>
<dbReference type="EMBL" id="JARJBB010000065">
    <property type="protein sequence ID" value="MDF3303303.1"/>
    <property type="molecule type" value="Genomic_DNA"/>
</dbReference>
<accession>A0ABT6AFL8</accession>
<dbReference type="Gene3D" id="3.40.50.620">
    <property type="entry name" value="HUPs"/>
    <property type="match status" value="1"/>
</dbReference>
<evidence type="ECO:0000313" key="3">
    <source>
        <dbReference type="Proteomes" id="UP001221150"/>
    </source>
</evidence>
<feature type="domain" description="Phosphoadenosine phosphosulphate reductase" evidence="1">
    <location>
        <begin position="1"/>
        <end position="183"/>
    </location>
</feature>
<dbReference type="Proteomes" id="UP001221150">
    <property type="component" value="Unassembled WGS sequence"/>
</dbReference>
<keyword evidence="3" id="KW-1185">Reference proteome</keyword>
<name>A0ABT6AFL8_9ACTN</name>
<dbReference type="PANTHER" id="PTHR43196:SF2">
    <property type="entry name" value="PHOSPHOADENOSINE PHOSPHOSULFATE REDUCTASE"/>
    <property type="match status" value="1"/>
</dbReference>
<comment type="caution">
    <text evidence="2">The sequence shown here is derived from an EMBL/GenBank/DDBJ whole genome shotgun (WGS) entry which is preliminary data.</text>
</comment>
<dbReference type="SUPFAM" id="SSF52402">
    <property type="entry name" value="Adenine nucleotide alpha hydrolases-like"/>
    <property type="match status" value="1"/>
</dbReference>